<gene>
    <name evidence="4" type="ORF">Amac_026550</name>
</gene>
<dbReference type="OrthoDB" id="8482304at2"/>
<dbReference type="PRINTS" id="PR00038">
    <property type="entry name" value="HTHLUXR"/>
</dbReference>
<name>A0A5M3WLM1_9ACTN</name>
<dbReference type="InterPro" id="IPR000792">
    <property type="entry name" value="Tscrpt_reg_LuxR_C"/>
</dbReference>
<accession>A0A5M3WLM1</accession>
<evidence type="ECO:0000313" key="5">
    <source>
        <dbReference type="Proteomes" id="UP000331127"/>
    </source>
</evidence>
<feature type="domain" description="HTH luxR-type" evidence="3">
    <location>
        <begin position="517"/>
        <end position="582"/>
    </location>
</feature>
<dbReference type="Pfam" id="PF13191">
    <property type="entry name" value="AAA_16"/>
    <property type="match status" value="1"/>
</dbReference>
<evidence type="ECO:0000256" key="1">
    <source>
        <dbReference type="ARBA" id="ARBA00022741"/>
    </source>
</evidence>
<dbReference type="GO" id="GO:0003677">
    <property type="term" value="F:DNA binding"/>
    <property type="evidence" value="ECO:0007669"/>
    <property type="project" value="InterPro"/>
</dbReference>
<dbReference type="Pfam" id="PF00196">
    <property type="entry name" value="GerE"/>
    <property type="match status" value="1"/>
</dbReference>
<reference evidence="4 5" key="1">
    <citation type="submission" date="2019-10" db="EMBL/GenBank/DDBJ databases">
        <title>Whole genome shotgun sequence of Acrocarpospora macrocephala NBRC 16266.</title>
        <authorList>
            <person name="Ichikawa N."/>
            <person name="Kimura A."/>
            <person name="Kitahashi Y."/>
            <person name="Komaki H."/>
            <person name="Oguchi A."/>
        </authorList>
    </citation>
    <scope>NUCLEOTIDE SEQUENCE [LARGE SCALE GENOMIC DNA]</scope>
    <source>
        <strain evidence="4 5">NBRC 16266</strain>
    </source>
</reference>
<dbReference type="InterPro" id="IPR016032">
    <property type="entry name" value="Sig_transdc_resp-reg_C-effctor"/>
</dbReference>
<dbReference type="PROSITE" id="PS50043">
    <property type="entry name" value="HTH_LUXR_2"/>
    <property type="match status" value="1"/>
</dbReference>
<dbReference type="PANTHER" id="PTHR16305">
    <property type="entry name" value="TESTICULAR SOLUBLE ADENYLYL CYCLASE"/>
    <property type="match status" value="1"/>
</dbReference>
<evidence type="ECO:0000259" key="3">
    <source>
        <dbReference type="PROSITE" id="PS50043"/>
    </source>
</evidence>
<dbReference type="RefSeq" id="WP_155354620.1">
    <property type="nucleotide sequence ID" value="NZ_BAAAHL010000065.1"/>
</dbReference>
<dbReference type="SUPFAM" id="SSF46894">
    <property type="entry name" value="C-terminal effector domain of the bipartite response regulators"/>
    <property type="match status" value="1"/>
</dbReference>
<comment type="caution">
    <text evidence="4">The sequence shown here is derived from an EMBL/GenBank/DDBJ whole genome shotgun (WGS) entry which is preliminary data.</text>
</comment>
<dbReference type="GO" id="GO:0004016">
    <property type="term" value="F:adenylate cyclase activity"/>
    <property type="evidence" value="ECO:0007669"/>
    <property type="project" value="TreeGrafter"/>
</dbReference>
<dbReference type="SMART" id="SM00421">
    <property type="entry name" value="HTH_LUXR"/>
    <property type="match status" value="1"/>
</dbReference>
<dbReference type="EMBL" id="BLAE01000013">
    <property type="protein sequence ID" value="GES09059.1"/>
    <property type="molecule type" value="Genomic_DNA"/>
</dbReference>
<proteinExistence type="predicted"/>
<organism evidence="4 5">
    <name type="scientific">Acrocarpospora macrocephala</name>
    <dbReference type="NCBI Taxonomy" id="150177"/>
    <lineage>
        <taxon>Bacteria</taxon>
        <taxon>Bacillati</taxon>
        <taxon>Actinomycetota</taxon>
        <taxon>Actinomycetes</taxon>
        <taxon>Streptosporangiales</taxon>
        <taxon>Streptosporangiaceae</taxon>
        <taxon>Acrocarpospora</taxon>
    </lineage>
</organism>
<dbReference type="InterPro" id="IPR036388">
    <property type="entry name" value="WH-like_DNA-bd_sf"/>
</dbReference>
<keyword evidence="5" id="KW-1185">Reference proteome</keyword>
<dbReference type="SUPFAM" id="SSF52540">
    <property type="entry name" value="P-loop containing nucleoside triphosphate hydrolases"/>
    <property type="match status" value="1"/>
</dbReference>
<evidence type="ECO:0000256" key="2">
    <source>
        <dbReference type="ARBA" id="ARBA00022840"/>
    </source>
</evidence>
<dbReference type="GO" id="GO:0005737">
    <property type="term" value="C:cytoplasm"/>
    <property type="evidence" value="ECO:0007669"/>
    <property type="project" value="TreeGrafter"/>
</dbReference>
<dbReference type="GO" id="GO:0005524">
    <property type="term" value="F:ATP binding"/>
    <property type="evidence" value="ECO:0007669"/>
    <property type="project" value="UniProtKB-KW"/>
</dbReference>
<keyword evidence="1" id="KW-0547">Nucleotide-binding</keyword>
<sequence>MRGRQREWSAVVKLLETGGATLLLEGQAGMGKTRLLAEAGTAARARGWSVAASAVEELGQLIPMAPLFTAIAESPDLTEGPARLLEQLRSAMAARTPLLVTLDDLQWADTTTLMALRTLHGQLSELPVTWILARTVTEGHRDIDSLFDILERHGARRMTLPPLPPTATAELAADVLAADPDPDLLALAATTNGNPALLVELLRGLRDENRLDITAGSAHLLSAGVPERLQASVRQLLHLLTPEARHLVETAAVLGRSFQLDEVAELLGSAPAHLLPPLEEAITAGVLVSNTETLAFQHEVLWRAVVSGLPPAVRQSLRPSHDDSDVLAALRRGDLADAAAACATLPHDATEARIRSEFLTAQVVEARDGAGPAMALVRHIYAEPAASRLLATEPIAAAWLVRLALAAGQRSLAERIAELGSTESPATAHARGLLSSDPTALAQAARNATDPWCRASAAEDLGVLLSRTGERSDALRSLDEALSGYGDCGATRDEARVRRRMRRMGVRHRHWTNGEHPPSGWDSLTATELRVSLLVAQGWTNRQVAEQMFISVHTVAFHLRQVFRKLEIGSRVALARLAAERESDA</sequence>
<protein>
    <recommendedName>
        <fullName evidence="3">HTH luxR-type domain-containing protein</fullName>
    </recommendedName>
</protein>
<dbReference type="PANTHER" id="PTHR16305:SF35">
    <property type="entry name" value="TRANSCRIPTIONAL ACTIVATOR DOMAIN"/>
    <property type="match status" value="1"/>
</dbReference>
<dbReference type="InterPro" id="IPR027417">
    <property type="entry name" value="P-loop_NTPase"/>
</dbReference>
<dbReference type="Proteomes" id="UP000331127">
    <property type="component" value="Unassembled WGS sequence"/>
</dbReference>
<dbReference type="GO" id="GO:0006355">
    <property type="term" value="P:regulation of DNA-templated transcription"/>
    <property type="evidence" value="ECO:0007669"/>
    <property type="project" value="InterPro"/>
</dbReference>
<dbReference type="AlphaFoldDB" id="A0A5M3WLM1"/>
<keyword evidence="2" id="KW-0067">ATP-binding</keyword>
<dbReference type="CDD" id="cd06170">
    <property type="entry name" value="LuxR_C_like"/>
    <property type="match status" value="1"/>
</dbReference>
<dbReference type="InterPro" id="IPR041664">
    <property type="entry name" value="AAA_16"/>
</dbReference>
<dbReference type="Gene3D" id="1.10.10.10">
    <property type="entry name" value="Winged helix-like DNA-binding domain superfamily/Winged helix DNA-binding domain"/>
    <property type="match status" value="1"/>
</dbReference>
<evidence type="ECO:0000313" key="4">
    <source>
        <dbReference type="EMBL" id="GES09059.1"/>
    </source>
</evidence>